<sequence>MVSDFTKNVNTVGFNDTGNWMFAGAEDRVAKIIDWRAGGNLWITRIYQCTDERNQFEFIKSQCLQISSYIHAKDLRFTPG</sequence>
<protein>
    <submittedName>
        <fullName evidence="1">G beta-like protein</fullName>
    </submittedName>
</protein>
<accession>A0A4Z2DX11</accession>
<evidence type="ECO:0000313" key="1">
    <source>
        <dbReference type="EMBL" id="TNN20928.1"/>
    </source>
</evidence>
<dbReference type="OrthoDB" id="400at2759"/>
<gene>
    <name evidence="1" type="ORF">EWB00_001697</name>
</gene>
<proteinExistence type="predicted"/>
<dbReference type="AlphaFoldDB" id="A0A4Z2DX11"/>
<keyword evidence="2" id="KW-1185">Reference proteome</keyword>
<reference evidence="1 2" key="1">
    <citation type="submission" date="2019-03" db="EMBL/GenBank/DDBJ databases">
        <title>An improved genome assembly of the fluke Schistosoma japonicum.</title>
        <authorList>
            <person name="Hu W."/>
            <person name="Luo F."/>
            <person name="Yin M."/>
            <person name="Mo X."/>
            <person name="Sun C."/>
            <person name="Wu Q."/>
            <person name="Zhu B."/>
            <person name="Xiang M."/>
            <person name="Wang J."/>
            <person name="Wang Y."/>
            <person name="Zhang T."/>
            <person name="Xu B."/>
            <person name="Zheng H."/>
            <person name="Feng Z."/>
        </authorList>
    </citation>
    <scope>NUCLEOTIDE SEQUENCE [LARGE SCALE GENOMIC DNA]</scope>
    <source>
        <strain evidence="1">HuSjv2</strain>
        <tissue evidence="1">Worms</tissue>
    </source>
</reference>
<comment type="caution">
    <text evidence="1">The sequence shown here is derived from an EMBL/GenBank/DDBJ whole genome shotgun (WGS) entry which is preliminary data.</text>
</comment>
<dbReference type="Proteomes" id="UP000311919">
    <property type="component" value="Unassembled WGS sequence"/>
</dbReference>
<dbReference type="Gene3D" id="2.130.10.10">
    <property type="entry name" value="YVTN repeat-like/Quinoprotein amine dehydrogenase"/>
    <property type="match status" value="1"/>
</dbReference>
<dbReference type="EMBL" id="SKCS01000016">
    <property type="protein sequence ID" value="TNN20928.1"/>
    <property type="molecule type" value="Genomic_DNA"/>
</dbReference>
<dbReference type="InterPro" id="IPR015943">
    <property type="entry name" value="WD40/YVTN_repeat-like_dom_sf"/>
</dbReference>
<organism evidence="1 2">
    <name type="scientific">Schistosoma japonicum</name>
    <name type="common">Blood fluke</name>
    <dbReference type="NCBI Taxonomy" id="6182"/>
    <lineage>
        <taxon>Eukaryota</taxon>
        <taxon>Metazoa</taxon>
        <taxon>Spiralia</taxon>
        <taxon>Lophotrochozoa</taxon>
        <taxon>Platyhelminthes</taxon>
        <taxon>Trematoda</taxon>
        <taxon>Digenea</taxon>
        <taxon>Strigeidida</taxon>
        <taxon>Schistosomatoidea</taxon>
        <taxon>Schistosomatidae</taxon>
        <taxon>Schistosoma</taxon>
    </lineage>
</organism>
<dbReference type="STRING" id="6182.A0A4Z2DX11"/>
<name>A0A4Z2DX11_SCHJA</name>
<evidence type="ECO:0000313" key="2">
    <source>
        <dbReference type="Proteomes" id="UP000311919"/>
    </source>
</evidence>